<sequence length="579" mass="63552">MMIPPEGYDSLGALLHDALVQWKSETALIEVDRRAEKKRLTYLDVRREVTPVTRWLADRGVGPGDRVAIVMSNQARWPIAAIALFARGAVMVPLDYKLSGEEQVALLRHAGARALITEHPLLRRMKDLPAIDVLVSEAPDASTAATRWEDLPDDVVAPPVEPRTRGDAASIVYSSGTGGRPKGCVLTHDAYLEQLGALMRLFPMRPGHKTFSVLPTNHAIDFMVGFLGPFACGSTVVHQRTLRPEFLVSTMREHRITHMALVPLLLAAFERAIDEKIDKRPAWQRAALGLISRANAELTRAKPDVSLSRSLLGGVHEQLGGSLELLFCGGAFVDRRRAERFYELGIPVVIGYGLTECCTVATVNDLRPFRADSVGRAVHGVEVRVHAPSDDGVGEVWIRGRTVMREYWNDAELTARTITEDGWLRTGDLGWLDASGHLHLVGRSKNMIVTAGGKNVYPEDVESAFEGVACEELAVFASGYVWPRHAIAGGHALTEEQLIAVVRTKGALRDAEREITARNRKLPEHKRVHAVLAWSESFPRTASMKVKREALAEQLRAGARPEQLVALERASAAVIGGLS</sequence>
<dbReference type="SUPFAM" id="SSF56801">
    <property type="entry name" value="Acetyl-CoA synthetase-like"/>
    <property type="match status" value="1"/>
</dbReference>
<dbReference type="Gene3D" id="3.30.300.30">
    <property type="match status" value="1"/>
</dbReference>
<reference evidence="4 5" key="1">
    <citation type="submission" date="2015-03" db="EMBL/GenBank/DDBJ databases">
        <title>Genome assembly of Sandaracinus amylolyticus DSM 53668.</title>
        <authorList>
            <person name="Sharma G."/>
            <person name="Subramanian S."/>
        </authorList>
    </citation>
    <scope>NUCLEOTIDE SEQUENCE [LARGE SCALE GENOMIC DNA]</scope>
    <source>
        <strain evidence="4 5">DSM 53668</strain>
    </source>
</reference>
<gene>
    <name evidence="4" type="ORF">DB32_003477</name>
</gene>
<evidence type="ECO:0000259" key="3">
    <source>
        <dbReference type="Pfam" id="PF00501"/>
    </source>
</evidence>
<dbReference type="STRING" id="927083.DB32_003477"/>
<keyword evidence="5" id="KW-1185">Reference proteome</keyword>
<dbReference type="Proteomes" id="UP000034883">
    <property type="component" value="Chromosome"/>
</dbReference>
<dbReference type="Pfam" id="PF00501">
    <property type="entry name" value="AMP-binding"/>
    <property type="match status" value="1"/>
</dbReference>
<name>A0A0F6YHX8_9BACT</name>
<dbReference type="InterPro" id="IPR000873">
    <property type="entry name" value="AMP-dep_synth/lig_dom"/>
</dbReference>
<comment type="similarity">
    <text evidence="1">Belongs to the ATP-dependent AMP-binding enzyme family.</text>
</comment>
<dbReference type="EMBL" id="CP011125">
    <property type="protein sequence ID" value="AKF06328.1"/>
    <property type="molecule type" value="Genomic_DNA"/>
</dbReference>
<dbReference type="AlphaFoldDB" id="A0A0F6YHX8"/>
<evidence type="ECO:0000256" key="1">
    <source>
        <dbReference type="ARBA" id="ARBA00006432"/>
    </source>
</evidence>
<evidence type="ECO:0000313" key="4">
    <source>
        <dbReference type="EMBL" id="AKF06328.1"/>
    </source>
</evidence>
<evidence type="ECO:0000256" key="2">
    <source>
        <dbReference type="ARBA" id="ARBA00022598"/>
    </source>
</evidence>
<proteinExistence type="inferred from homology"/>
<dbReference type="OrthoDB" id="9803968at2"/>
<dbReference type="RefSeq" id="WP_053233511.1">
    <property type="nucleotide sequence ID" value="NZ_CP011125.1"/>
</dbReference>
<evidence type="ECO:0000313" key="5">
    <source>
        <dbReference type="Proteomes" id="UP000034883"/>
    </source>
</evidence>
<dbReference type="PANTHER" id="PTHR24096">
    <property type="entry name" value="LONG-CHAIN-FATTY-ACID--COA LIGASE"/>
    <property type="match status" value="1"/>
</dbReference>
<dbReference type="InterPro" id="IPR045851">
    <property type="entry name" value="AMP-bd_C_sf"/>
</dbReference>
<accession>A0A0F6YHX8</accession>
<protein>
    <submittedName>
        <fullName evidence="4">Long-chain-fatty-acid--CoA ligase</fullName>
    </submittedName>
</protein>
<dbReference type="InterPro" id="IPR042099">
    <property type="entry name" value="ANL_N_sf"/>
</dbReference>
<dbReference type="PANTHER" id="PTHR24096:SF149">
    <property type="entry name" value="AMP-BINDING DOMAIN-CONTAINING PROTEIN-RELATED"/>
    <property type="match status" value="1"/>
</dbReference>
<feature type="domain" description="AMP-dependent synthetase/ligase" evidence="3">
    <location>
        <begin position="21"/>
        <end position="408"/>
    </location>
</feature>
<dbReference type="GO" id="GO:0016405">
    <property type="term" value="F:CoA-ligase activity"/>
    <property type="evidence" value="ECO:0007669"/>
    <property type="project" value="TreeGrafter"/>
</dbReference>
<dbReference type="KEGG" id="samy:DB32_003477"/>
<keyword evidence="2 4" id="KW-0436">Ligase</keyword>
<organism evidence="4 5">
    <name type="scientific">Sandaracinus amylolyticus</name>
    <dbReference type="NCBI Taxonomy" id="927083"/>
    <lineage>
        <taxon>Bacteria</taxon>
        <taxon>Pseudomonadati</taxon>
        <taxon>Myxococcota</taxon>
        <taxon>Polyangia</taxon>
        <taxon>Polyangiales</taxon>
        <taxon>Sandaracinaceae</taxon>
        <taxon>Sandaracinus</taxon>
    </lineage>
</organism>
<dbReference type="Gene3D" id="3.40.50.12780">
    <property type="entry name" value="N-terminal domain of ligase-like"/>
    <property type="match status" value="1"/>
</dbReference>